<comment type="caution">
    <text evidence="2">The sequence shown here is derived from an EMBL/GenBank/DDBJ whole genome shotgun (WGS) entry which is preliminary data.</text>
</comment>
<feature type="compositionally biased region" description="Low complexity" evidence="1">
    <location>
        <begin position="25"/>
        <end position="34"/>
    </location>
</feature>
<dbReference type="EMBL" id="JARXVH010000003">
    <property type="protein sequence ID" value="MDH6215209.1"/>
    <property type="molecule type" value="Genomic_DNA"/>
</dbReference>
<feature type="compositionally biased region" description="Basic and acidic residues" evidence="1">
    <location>
        <begin position="193"/>
        <end position="206"/>
    </location>
</feature>
<accession>A0ABT6LHE5</accession>
<feature type="compositionally biased region" description="Basic and acidic residues" evidence="1">
    <location>
        <begin position="9"/>
        <end position="18"/>
    </location>
</feature>
<dbReference type="Pfam" id="PF19457">
    <property type="entry name" value="DUF5994"/>
    <property type="match status" value="1"/>
</dbReference>
<protein>
    <submittedName>
        <fullName evidence="2">Uncharacterized protein</fullName>
    </submittedName>
</protein>
<evidence type="ECO:0000313" key="2">
    <source>
        <dbReference type="EMBL" id="MDH6215209.1"/>
    </source>
</evidence>
<name>A0ABT6LHE5_9ACTN</name>
<feature type="region of interest" description="Disordered" evidence="1">
    <location>
        <begin position="160"/>
        <end position="216"/>
    </location>
</feature>
<dbReference type="Proteomes" id="UP001160499">
    <property type="component" value="Unassembled WGS sequence"/>
</dbReference>
<reference evidence="2 3" key="1">
    <citation type="submission" date="2023-04" db="EMBL/GenBank/DDBJ databases">
        <title>Forest soil microbial communities from Buena Vista Peninsula, Colon Province, Panama.</title>
        <authorList>
            <person name="Bouskill N."/>
        </authorList>
    </citation>
    <scope>NUCLEOTIDE SEQUENCE [LARGE SCALE GENOMIC DNA]</scope>
    <source>
        <strain evidence="2 3">GGS1</strain>
    </source>
</reference>
<sequence>MTATISSSPKHEAADRLSEPPSSPSSPLRLALAPTGSTPPLLDGAWWPRSRDLAAELPLLTAVLDPLWGRITRITVNPTHWPTVPRKVSVAGHVVKVGWFLHEQDEHELLLLSYHVGRWNLLVIPPSTPPDTAAWLMTAATDPLGTSPGSRLMEEAARLGTTSEADANGDGDGAAVWDSEGGHEARAGSPGAREGDSEAREGDRAARTRIPAQPRT</sequence>
<dbReference type="RefSeq" id="WP_280876179.1">
    <property type="nucleotide sequence ID" value="NZ_JARXVH010000003.1"/>
</dbReference>
<gene>
    <name evidence="2" type="ORF">M2283_002492</name>
</gene>
<organism evidence="2 3">
    <name type="scientific">Streptomyces pseudovenezuelae</name>
    <dbReference type="NCBI Taxonomy" id="67350"/>
    <lineage>
        <taxon>Bacteria</taxon>
        <taxon>Bacillati</taxon>
        <taxon>Actinomycetota</taxon>
        <taxon>Actinomycetes</taxon>
        <taxon>Kitasatosporales</taxon>
        <taxon>Streptomycetaceae</taxon>
        <taxon>Streptomyces</taxon>
        <taxon>Streptomyces aurantiacus group</taxon>
    </lineage>
</organism>
<proteinExistence type="predicted"/>
<evidence type="ECO:0000256" key="1">
    <source>
        <dbReference type="SAM" id="MobiDB-lite"/>
    </source>
</evidence>
<dbReference type="InterPro" id="IPR046036">
    <property type="entry name" value="DUF5994"/>
</dbReference>
<feature type="region of interest" description="Disordered" evidence="1">
    <location>
        <begin position="1"/>
        <end position="34"/>
    </location>
</feature>
<evidence type="ECO:0000313" key="3">
    <source>
        <dbReference type="Proteomes" id="UP001160499"/>
    </source>
</evidence>
<keyword evidence="3" id="KW-1185">Reference proteome</keyword>